<feature type="region of interest" description="Disordered" evidence="1">
    <location>
        <begin position="124"/>
        <end position="490"/>
    </location>
</feature>
<feature type="compositionally biased region" description="Polar residues" evidence="1">
    <location>
        <begin position="164"/>
        <end position="174"/>
    </location>
</feature>
<dbReference type="EMBL" id="PRFC01000003">
    <property type="protein sequence ID" value="PWV21262.1"/>
    <property type="molecule type" value="Genomic_DNA"/>
</dbReference>
<dbReference type="VEuPathDB" id="TriTrypDB:C3747_3g666"/>
<dbReference type="VEuPathDB" id="TriTrypDB:ECC02_013664"/>
<dbReference type="VEuPathDB" id="TriTrypDB:TcYC6_0158910"/>
<feature type="compositionally biased region" description="Basic and acidic residues" evidence="1">
    <location>
        <begin position="387"/>
        <end position="404"/>
    </location>
</feature>
<name>A0A2V2XL14_TRYCR</name>
<feature type="compositionally biased region" description="Polar residues" evidence="1">
    <location>
        <begin position="242"/>
        <end position="262"/>
    </location>
</feature>
<comment type="caution">
    <text evidence="2">The sequence shown here is derived from an EMBL/GenBank/DDBJ whole genome shotgun (WGS) entry which is preliminary data.</text>
</comment>
<dbReference type="VEuPathDB" id="TriTrypDB:TcBrA4_0171810"/>
<dbReference type="Proteomes" id="UP000246078">
    <property type="component" value="Unassembled WGS sequence"/>
</dbReference>
<dbReference type="VEuPathDB" id="TriTrypDB:Tc_MARK_6816"/>
<dbReference type="AlphaFoldDB" id="A0A2V2XL14"/>
<dbReference type="VEuPathDB" id="TriTrypDB:TcG_12614"/>
<dbReference type="VEuPathDB" id="TriTrypDB:C4B63_5g215"/>
<evidence type="ECO:0000256" key="1">
    <source>
        <dbReference type="SAM" id="MobiDB-lite"/>
    </source>
</evidence>
<accession>A0A2V2XL14</accession>
<feature type="compositionally biased region" description="Low complexity" evidence="1">
    <location>
        <begin position="427"/>
        <end position="445"/>
    </location>
</feature>
<dbReference type="VEuPathDB" id="TriTrypDB:TcCL_NonESM07530"/>
<sequence>MSCRMNLFILSESPAGHSTLFFLAQLLVCRAVCKFCSCNDSLSLDVRVAGVLPLVAVAWLCDLSLLLLSLCVDGALVCAEGCTQVTGVMAMTMTGRVLLVCALCVLWCGAAVVESVANDVVDGGVKEGPLGGSRSDSGDEKAGNPELSKPVDEGLGSAGHSLDTRSGTNVSEQGNLVKEPPTGNVGKEEVEGKGLGTQRNEVHEQQVEAEGEEITVTHKSQTKDKGTLPQSTPPTPALMQGSPRTPGQPKENSQKSTGQSPTLKLPPAKSPSQASGVGEADGGSVGIEGTGRNVSGGSLVGASETSLVTGEAIKDPKGSEGPVSGPPSGGASSSTISNNGDASRNNGGAPSTQDTKSLKNNEQSGPTISSGNAPLNRETPETSTPDAKQHSSETQENETSRVADGDANYRAAGQSAVGTKGSSGVSTTAKNAPTPPTATVTGAPAEKPTAERSPPPADSTTGEGLAATTTAQTNDTTKSGDSDSSTAVSHSTSPLLLLLVACAAAAAVVAA</sequence>
<protein>
    <submittedName>
        <fullName evidence="2">Mucin-associated surface protein (MASP)</fullName>
    </submittedName>
</protein>
<feature type="compositionally biased region" description="Polar residues" evidence="1">
    <location>
        <begin position="338"/>
        <end position="373"/>
    </location>
</feature>
<reference evidence="2 3" key="1">
    <citation type="journal article" date="2018" name="Microb. Genom.">
        <title>Expanding an expanded genome: long-read sequencing of Trypanosoma cruzi.</title>
        <authorList>
            <person name="Berna L."/>
            <person name="Rodriguez M."/>
            <person name="Chiribao M.L."/>
            <person name="Parodi-Talice A."/>
            <person name="Pita S."/>
            <person name="Rijo G."/>
            <person name="Alvarez-Valin F."/>
            <person name="Robello C."/>
        </authorList>
    </citation>
    <scope>NUCLEOTIDE SEQUENCE [LARGE SCALE GENOMIC DNA]</scope>
    <source>
        <strain evidence="2 3">TCC</strain>
    </source>
</reference>
<evidence type="ECO:0000313" key="2">
    <source>
        <dbReference type="EMBL" id="PWV21262.1"/>
    </source>
</evidence>
<gene>
    <name evidence="2" type="ORF">C3747_3g666</name>
</gene>
<feature type="compositionally biased region" description="Low complexity" evidence="1">
    <location>
        <begin position="460"/>
        <end position="490"/>
    </location>
</feature>
<feature type="compositionally biased region" description="Polar residues" evidence="1">
    <location>
        <begin position="416"/>
        <end position="426"/>
    </location>
</feature>
<evidence type="ECO:0000313" key="3">
    <source>
        <dbReference type="Proteomes" id="UP000246078"/>
    </source>
</evidence>
<dbReference type="VEuPathDB" id="TriTrypDB:TcCLB.505949.20"/>
<proteinExistence type="predicted"/>
<dbReference type="VEuPathDB" id="TriTrypDB:TcCLB.506599.170"/>
<feature type="compositionally biased region" description="Gly residues" evidence="1">
    <location>
        <begin position="279"/>
        <end position="289"/>
    </location>
</feature>
<dbReference type="VEuPathDB" id="TriTrypDB:TCDM_12740"/>
<dbReference type="VEuPathDB" id="TriTrypDB:TcCLB.504081.50"/>
<dbReference type="VEuPathDB" id="TriTrypDB:BCY84_17122"/>
<dbReference type="VEuPathDB" id="TriTrypDB:TCSYLVIO_006633"/>
<organism evidence="2 3">
    <name type="scientific">Trypanosoma cruzi</name>
    <dbReference type="NCBI Taxonomy" id="5693"/>
    <lineage>
        <taxon>Eukaryota</taxon>
        <taxon>Discoba</taxon>
        <taxon>Euglenozoa</taxon>
        <taxon>Kinetoplastea</taxon>
        <taxon>Metakinetoplastina</taxon>
        <taxon>Trypanosomatida</taxon>
        <taxon>Trypanosomatidae</taxon>
        <taxon>Trypanosoma</taxon>
        <taxon>Schizotrypanum</taxon>
    </lineage>
</organism>